<feature type="non-terminal residue" evidence="2">
    <location>
        <position position="1"/>
    </location>
</feature>
<evidence type="ECO:0000313" key="3">
    <source>
        <dbReference type="Proteomes" id="UP000257109"/>
    </source>
</evidence>
<keyword evidence="1" id="KW-0175">Coiled coil</keyword>
<proteinExistence type="predicted"/>
<dbReference type="Proteomes" id="UP000257109">
    <property type="component" value="Unassembled WGS sequence"/>
</dbReference>
<name>A0A371GJE4_MUCPR</name>
<gene>
    <name evidence="2" type="ORF">CR513_27450</name>
</gene>
<evidence type="ECO:0000313" key="2">
    <source>
        <dbReference type="EMBL" id="RDX90667.1"/>
    </source>
</evidence>
<protein>
    <submittedName>
        <fullName evidence="2">Uncharacterized protein</fullName>
    </submittedName>
</protein>
<reference evidence="2" key="1">
    <citation type="submission" date="2018-05" db="EMBL/GenBank/DDBJ databases">
        <title>Draft genome of Mucuna pruriens seed.</title>
        <authorList>
            <person name="Nnadi N.E."/>
            <person name="Vos R."/>
            <person name="Hasami M.H."/>
            <person name="Devisetty U.K."/>
            <person name="Aguiy J.C."/>
        </authorList>
    </citation>
    <scope>NUCLEOTIDE SEQUENCE [LARGE SCALE GENOMIC DNA]</scope>
    <source>
        <strain evidence="2">JCA_2017</strain>
    </source>
</reference>
<accession>A0A371GJE4</accession>
<keyword evidence="3" id="KW-1185">Reference proteome</keyword>
<dbReference type="AlphaFoldDB" id="A0A371GJE4"/>
<organism evidence="2 3">
    <name type="scientific">Mucuna pruriens</name>
    <name type="common">Velvet bean</name>
    <name type="synonym">Dolichos pruriens</name>
    <dbReference type="NCBI Taxonomy" id="157652"/>
    <lineage>
        <taxon>Eukaryota</taxon>
        <taxon>Viridiplantae</taxon>
        <taxon>Streptophyta</taxon>
        <taxon>Embryophyta</taxon>
        <taxon>Tracheophyta</taxon>
        <taxon>Spermatophyta</taxon>
        <taxon>Magnoliopsida</taxon>
        <taxon>eudicotyledons</taxon>
        <taxon>Gunneridae</taxon>
        <taxon>Pentapetalae</taxon>
        <taxon>rosids</taxon>
        <taxon>fabids</taxon>
        <taxon>Fabales</taxon>
        <taxon>Fabaceae</taxon>
        <taxon>Papilionoideae</taxon>
        <taxon>50 kb inversion clade</taxon>
        <taxon>NPAAA clade</taxon>
        <taxon>indigoferoid/millettioid clade</taxon>
        <taxon>Phaseoleae</taxon>
        <taxon>Mucuna</taxon>
    </lineage>
</organism>
<dbReference type="EMBL" id="QJKJ01005323">
    <property type="protein sequence ID" value="RDX90667.1"/>
    <property type="molecule type" value="Genomic_DNA"/>
</dbReference>
<evidence type="ECO:0000256" key="1">
    <source>
        <dbReference type="SAM" id="Coils"/>
    </source>
</evidence>
<comment type="caution">
    <text evidence="2">The sequence shown here is derived from an EMBL/GenBank/DDBJ whole genome shotgun (WGS) entry which is preliminary data.</text>
</comment>
<sequence>MDCVYFACPYLQTQLMGRDEAFRSPLTHKTVRVQCCVHHESQGEIMLFVAVVSLISFEVLLRVEEEAYEEVEEEAPKDETEIQKLPRNLDDLGSFPSTITQVDDMISFEIERELVKSSLYNFSGG</sequence>
<feature type="coiled-coil region" evidence="1">
    <location>
        <begin position="54"/>
        <end position="81"/>
    </location>
</feature>